<dbReference type="GeneID" id="30207729"/>
<accession>A0A1B9GBS7</accession>
<dbReference type="RefSeq" id="XP_019049541.1">
    <property type="nucleotide sequence ID" value="XM_019189979.1"/>
</dbReference>
<dbReference type="VEuPathDB" id="FungiDB:I302_03330"/>
<dbReference type="Proteomes" id="UP000092730">
    <property type="component" value="Chromosome 2"/>
</dbReference>
<name>A0A1B9GBS7_9TREE</name>
<dbReference type="AlphaFoldDB" id="A0A1B9GBS7"/>
<evidence type="ECO:0000313" key="3">
    <source>
        <dbReference type="EMBL" id="WVW82611.1"/>
    </source>
</evidence>
<reference evidence="3" key="4">
    <citation type="submission" date="2024-02" db="EMBL/GenBank/DDBJ databases">
        <title>Comparative genomics of Cryptococcus and Kwoniella reveals pathogenesis evolution and contrasting modes of karyotype evolution via chromosome fusion or intercentromeric recombination.</title>
        <authorList>
            <person name="Coelho M.A."/>
            <person name="David-Palma M."/>
            <person name="Shea T."/>
            <person name="Bowers K."/>
            <person name="McGinley-Smith S."/>
            <person name="Mohammad A.W."/>
            <person name="Gnirke A."/>
            <person name="Yurkov A.M."/>
            <person name="Nowrousian M."/>
            <person name="Sun S."/>
            <person name="Cuomo C.A."/>
            <person name="Heitman J."/>
        </authorList>
    </citation>
    <scope>NUCLEOTIDE SEQUENCE</scope>
    <source>
        <strain evidence="3">CBS 10118</strain>
    </source>
</reference>
<feature type="compositionally biased region" description="Polar residues" evidence="1">
    <location>
        <begin position="27"/>
        <end position="39"/>
    </location>
</feature>
<gene>
    <name evidence="2" type="ORF">I302_03330</name>
    <name evidence="3" type="ORF">I302_104622</name>
</gene>
<dbReference type="KEGG" id="kbi:30207729"/>
<evidence type="ECO:0000313" key="4">
    <source>
        <dbReference type="Proteomes" id="UP000092730"/>
    </source>
</evidence>
<reference evidence="2" key="3">
    <citation type="submission" date="2014-01" db="EMBL/GenBank/DDBJ databases">
        <title>Evolution of pathogenesis and genome organization in the Tremellales.</title>
        <authorList>
            <person name="Cuomo C."/>
            <person name="Litvintseva A."/>
            <person name="Heitman J."/>
            <person name="Chen Y."/>
            <person name="Sun S."/>
            <person name="Springer D."/>
            <person name="Dromer F."/>
            <person name="Young S."/>
            <person name="Zeng Q."/>
            <person name="Chapman S."/>
            <person name="Gujja S."/>
            <person name="Saif S."/>
            <person name="Birren B."/>
        </authorList>
    </citation>
    <scope>NUCLEOTIDE SEQUENCE</scope>
    <source>
        <strain evidence="2">CBS 10118</strain>
    </source>
</reference>
<feature type="compositionally biased region" description="Low complexity" evidence="1">
    <location>
        <begin position="12"/>
        <end position="26"/>
    </location>
</feature>
<organism evidence="2">
    <name type="scientific">Kwoniella bestiolae CBS 10118</name>
    <dbReference type="NCBI Taxonomy" id="1296100"/>
    <lineage>
        <taxon>Eukaryota</taxon>
        <taxon>Fungi</taxon>
        <taxon>Dikarya</taxon>
        <taxon>Basidiomycota</taxon>
        <taxon>Agaricomycotina</taxon>
        <taxon>Tremellomycetes</taxon>
        <taxon>Tremellales</taxon>
        <taxon>Cryptococcaceae</taxon>
        <taxon>Kwoniella</taxon>
    </lineage>
</organism>
<feature type="region of interest" description="Disordered" evidence="1">
    <location>
        <begin position="1"/>
        <end position="59"/>
    </location>
</feature>
<evidence type="ECO:0000313" key="2">
    <source>
        <dbReference type="EMBL" id="OCF28471.1"/>
    </source>
</evidence>
<reference evidence="2" key="1">
    <citation type="submission" date="2013-07" db="EMBL/GenBank/DDBJ databases">
        <title>The Genome Sequence of Cryptococcus bestiolae CBS10118.</title>
        <authorList>
            <consortium name="The Broad Institute Genome Sequencing Platform"/>
            <person name="Cuomo C."/>
            <person name="Litvintseva A."/>
            <person name="Chen Y."/>
            <person name="Heitman J."/>
            <person name="Sun S."/>
            <person name="Springer D."/>
            <person name="Dromer F."/>
            <person name="Young S.K."/>
            <person name="Zeng Q."/>
            <person name="Gargeya S."/>
            <person name="Fitzgerald M."/>
            <person name="Abouelleil A."/>
            <person name="Alvarado L."/>
            <person name="Berlin A.M."/>
            <person name="Chapman S.B."/>
            <person name="Dewar J."/>
            <person name="Goldberg J."/>
            <person name="Griggs A."/>
            <person name="Gujja S."/>
            <person name="Hansen M."/>
            <person name="Howarth C."/>
            <person name="Imamovic A."/>
            <person name="Larimer J."/>
            <person name="McCowan C."/>
            <person name="Murphy C."/>
            <person name="Pearson M."/>
            <person name="Priest M."/>
            <person name="Roberts A."/>
            <person name="Saif S."/>
            <person name="Shea T."/>
            <person name="Sykes S."/>
            <person name="Wortman J."/>
            <person name="Nusbaum C."/>
            <person name="Birren B."/>
        </authorList>
    </citation>
    <scope>NUCLEOTIDE SEQUENCE [LARGE SCALE GENOMIC DNA]</scope>
    <source>
        <strain evidence="2">CBS 10118</strain>
    </source>
</reference>
<proteinExistence type="predicted"/>
<dbReference type="EMBL" id="CP144542">
    <property type="protein sequence ID" value="WVW82611.1"/>
    <property type="molecule type" value="Genomic_DNA"/>
</dbReference>
<dbReference type="EMBL" id="KI894019">
    <property type="protein sequence ID" value="OCF28471.1"/>
    <property type="molecule type" value="Genomic_DNA"/>
</dbReference>
<sequence>MDTPPLAFYDDSAVASSAISSPSKNSGTSEKSSRPQSECRNLPSLKWTSPRVRSKATATTHHKLCPPVCTKEAAKRTRELTSLCNSIAESIPSVTSHASDSLIDLRKLPEKQQSKIDSSLSTLNRDSNTASSRALDSQLDKALEEQKQAYGQCTKISQEAKEDLFAGVYYEHVLQGVGSAVSGKDYKKSQLWRVGNNDIRKNLDKSLISGEWGVEFDEDTITGTLVTYDMENEWKDRRESKIIFNTDQSVDMILGKNHEKIRLLFPR</sequence>
<evidence type="ECO:0000256" key="1">
    <source>
        <dbReference type="SAM" id="MobiDB-lite"/>
    </source>
</evidence>
<reference evidence="3" key="2">
    <citation type="submission" date="2013-07" db="EMBL/GenBank/DDBJ databases">
        <authorList>
            <consortium name="The Broad Institute Genome Sequencing Platform"/>
            <person name="Cuomo C."/>
            <person name="Litvintseva A."/>
            <person name="Chen Y."/>
            <person name="Heitman J."/>
            <person name="Sun S."/>
            <person name="Springer D."/>
            <person name="Dromer F."/>
            <person name="Young S.K."/>
            <person name="Zeng Q."/>
            <person name="Gargeya S."/>
            <person name="Fitzgerald M."/>
            <person name="Abouelleil A."/>
            <person name="Alvarado L."/>
            <person name="Berlin A.M."/>
            <person name="Chapman S.B."/>
            <person name="Dewar J."/>
            <person name="Goldberg J."/>
            <person name="Griggs A."/>
            <person name="Gujja S."/>
            <person name="Hansen M."/>
            <person name="Howarth C."/>
            <person name="Imamovic A."/>
            <person name="Larimer J."/>
            <person name="McCowan C."/>
            <person name="Murphy C."/>
            <person name="Pearson M."/>
            <person name="Priest M."/>
            <person name="Roberts A."/>
            <person name="Saif S."/>
            <person name="Shea T."/>
            <person name="Sykes S."/>
            <person name="Wortman J."/>
            <person name="Nusbaum C."/>
            <person name="Birren B."/>
        </authorList>
    </citation>
    <scope>NUCLEOTIDE SEQUENCE</scope>
    <source>
        <strain evidence="3">CBS 10118</strain>
    </source>
</reference>
<protein>
    <submittedName>
        <fullName evidence="2">Uncharacterized protein</fullName>
    </submittedName>
</protein>
<keyword evidence="4" id="KW-1185">Reference proteome</keyword>